<sequence>MIGAIIESWCFEDIVRLSGYRNVVSTNYPPTALIHDGASDEKVTTDGVAAYYISQSGLSLQDVERAQQLLERLYALGDWAAGEIVERHRRDQERHDSGYYELKPRLTVPQMLVRRFVKKDPGSSLVSISVGTSMPVASFGSDRRRTLPRRHSC</sequence>
<organism evidence="1 2">
    <name type="scientific">Rhizobium mongolense USDA 1844</name>
    <dbReference type="NCBI Taxonomy" id="1079460"/>
    <lineage>
        <taxon>Bacteria</taxon>
        <taxon>Pseudomonadati</taxon>
        <taxon>Pseudomonadota</taxon>
        <taxon>Alphaproteobacteria</taxon>
        <taxon>Hyphomicrobiales</taxon>
        <taxon>Rhizobiaceae</taxon>
        <taxon>Rhizobium/Agrobacterium group</taxon>
        <taxon>Rhizobium</taxon>
    </lineage>
</organism>
<dbReference type="RefSeq" id="WP_022714954.1">
    <property type="nucleotide sequence ID" value="NZ_ATTQ01000006.1"/>
</dbReference>
<name>A0A559SMF5_9HYPH</name>
<accession>A0A559SMF5</accession>
<proteinExistence type="predicted"/>
<gene>
    <name evidence="1" type="ORF">BCL32_3687</name>
</gene>
<dbReference type="EMBL" id="VISO01000003">
    <property type="protein sequence ID" value="TVZ63535.1"/>
    <property type="molecule type" value="Genomic_DNA"/>
</dbReference>
<evidence type="ECO:0000313" key="2">
    <source>
        <dbReference type="Proteomes" id="UP000319824"/>
    </source>
</evidence>
<dbReference type="AlphaFoldDB" id="A0A559SMF5"/>
<reference evidence="1 2" key="1">
    <citation type="submission" date="2019-06" db="EMBL/GenBank/DDBJ databases">
        <title>Pac Bio to generate improved reference genome sequences for organisms with transposon mutant libraries (support for FEBA project).</title>
        <authorList>
            <person name="Blow M."/>
        </authorList>
    </citation>
    <scope>NUCLEOTIDE SEQUENCE [LARGE SCALE GENOMIC DNA]</scope>
    <source>
        <strain evidence="1 2">USDA 1844</strain>
    </source>
</reference>
<protein>
    <submittedName>
        <fullName evidence="1">Uncharacterized protein</fullName>
    </submittedName>
</protein>
<evidence type="ECO:0000313" key="1">
    <source>
        <dbReference type="EMBL" id="TVZ63535.1"/>
    </source>
</evidence>
<dbReference type="Proteomes" id="UP000319824">
    <property type="component" value="Unassembled WGS sequence"/>
</dbReference>
<comment type="caution">
    <text evidence="1">The sequence shown here is derived from an EMBL/GenBank/DDBJ whole genome shotgun (WGS) entry which is preliminary data.</text>
</comment>